<evidence type="ECO:0000256" key="4">
    <source>
        <dbReference type="PIRNR" id="PIRNR005700"/>
    </source>
</evidence>
<dbReference type="SUPFAM" id="SSF54001">
    <property type="entry name" value="Cysteine proteinases"/>
    <property type="match status" value="1"/>
</dbReference>
<feature type="compositionally biased region" description="Basic and acidic residues" evidence="6">
    <location>
        <begin position="226"/>
        <end position="235"/>
    </location>
</feature>
<dbReference type="Gene3D" id="3.90.70.10">
    <property type="entry name" value="Cysteine proteinases"/>
    <property type="match status" value="2"/>
</dbReference>
<comment type="caution">
    <text evidence="7">The sequence shown here is derived from an EMBL/GenBank/DDBJ whole genome shotgun (WGS) entry which is preliminary data.</text>
</comment>
<comment type="similarity">
    <text evidence="4">Belongs to the peptidase C1 family.</text>
</comment>
<keyword evidence="4" id="KW-0031">Aminopeptidase</keyword>
<organism evidence="7 8">
    <name type="scientific">Bifidobacterium choloepi</name>
    <dbReference type="NCBI Taxonomy" id="2614131"/>
    <lineage>
        <taxon>Bacteria</taxon>
        <taxon>Bacillati</taxon>
        <taxon>Actinomycetota</taxon>
        <taxon>Actinomycetes</taxon>
        <taxon>Bifidobacteriales</taxon>
        <taxon>Bifidobacteriaceae</taxon>
        <taxon>Bifidobacterium</taxon>
    </lineage>
</organism>
<protein>
    <recommendedName>
        <fullName evidence="4">Aminopeptidase</fullName>
    </recommendedName>
</protein>
<dbReference type="EMBL" id="VYSG01000004">
    <property type="protein sequence ID" value="NEG70510.1"/>
    <property type="molecule type" value="Genomic_DNA"/>
</dbReference>
<keyword evidence="3 4" id="KW-0788">Thiol protease</keyword>
<dbReference type="PANTHER" id="PTHR10363:SF2">
    <property type="entry name" value="BLEOMYCIN HYDROLASE"/>
    <property type="match status" value="1"/>
</dbReference>
<gene>
    <name evidence="7" type="ORF">F6S87_07885</name>
</gene>
<evidence type="ECO:0000256" key="6">
    <source>
        <dbReference type="SAM" id="MobiDB-lite"/>
    </source>
</evidence>
<feature type="active site" evidence="5">
    <location>
        <position position="61"/>
    </location>
</feature>
<evidence type="ECO:0000256" key="3">
    <source>
        <dbReference type="ARBA" id="ARBA00022807"/>
    </source>
</evidence>
<keyword evidence="2 4" id="KW-0378">Hydrolase</keyword>
<dbReference type="InterPro" id="IPR000169">
    <property type="entry name" value="Pept_cys_AS"/>
</dbReference>
<feature type="compositionally biased region" description="Low complexity" evidence="6">
    <location>
        <begin position="236"/>
        <end position="260"/>
    </location>
</feature>
<feature type="region of interest" description="Disordered" evidence="6">
    <location>
        <begin position="226"/>
        <end position="277"/>
    </location>
</feature>
<dbReference type="PANTHER" id="PTHR10363">
    <property type="entry name" value="BLEOMYCIN HYDROLASE"/>
    <property type="match status" value="1"/>
</dbReference>
<evidence type="ECO:0000256" key="2">
    <source>
        <dbReference type="ARBA" id="ARBA00022801"/>
    </source>
</evidence>
<dbReference type="PIRSF" id="PIRSF005700">
    <property type="entry name" value="PepC"/>
    <property type="match status" value="1"/>
</dbReference>
<proteinExistence type="inferred from homology"/>
<dbReference type="GO" id="GO:0043418">
    <property type="term" value="P:homocysteine catabolic process"/>
    <property type="evidence" value="ECO:0007669"/>
    <property type="project" value="TreeGrafter"/>
</dbReference>
<evidence type="ECO:0000313" key="7">
    <source>
        <dbReference type="EMBL" id="NEG70510.1"/>
    </source>
</evidence>
<dbReference type="InterPro" id="IPR004134">
    <property type="entry name" value="Peptidase_C1B"/>
</dbReference>
<evidence type="ECO:0000256" key="1">
    <source>
        <dbReference type="ARBA" id="ARBA00022670"/>
    </source>
</evidence>
<dbReference type="GO" id="GO:0005737">
    <property type="term" value="C:cytoplasm"/>
    <property type="evidence" value="ECO:0007669"/>
    <property type="project" value="TreeGrafter"/>
</dbReference>
<dbReference type="Pfam" id="PF03051">
    <property type="entry name" value="Peptidase_C1_2"/>
    <property type="match status" value="2"/>
</dbReference>
<dbReference type="Proteomes" id="UP000469292">
    <property type="component" value="Unassembled WGS sequence"/>
</dbReference>
<dbReference type="GO" id="GO:0009636">
    <property type="term" value="P:response to toxic substance"/>
    <property type="evidence" value="ECO:0007669"/>
    <property type="project" value="TreeGrafter"/>
</dbReference>
<feature type="active site" evidence="5">
    <location>
        <position position="407"/>
    </location>
</feature>
<dbReference type="InterPro" id="IPR038765">
    <property type="entry name" value="Papain-like_cys_pep_sf"/>
</dbReference>
<evidence type="ECO:0000313" key="8">
    <source>
        <dbReference type="Proteomes" id="UP000469292"/>
    </source>
</evidence>
<keyword evidence="1 4" id="KW-0645">Protease</keyword>
<reference evidence="7 8" key="1">
    <citation type="submission" date="2019-09" db="EMBL/GenBank/DDBJ databases">
        <title>Phylogenetic characterization of a novel taxon of the genus Bifidobacterium: Bifidobacterium choloepi sp. nov.</title>
        <authorList>
            <person name="Modesto M."/>
            <person name="Satti M."/>
        </authorList>
    </citation>
    <scope>NUCLEOTIDE SEQUENCE [LARGE SCALE GENOMIC DNA]</scope>
    <source>
        <strain evidence="7 8">BRDM6</strain>
    </source>
</reference>
<evidence type="ECO:0000256" key="5">
    <source>
        <dbReference type="PIRSR" id="PIRSR005700-1"/>
    </source>
</evidence>
<dbReference type="GO" id="GO:0006508">
    <property type="term" value="P:proteolysis"/>
    <property type="evidence" value="ECO:0007669"/>
    <property type="project" value="UniProtKB-KW"/>
</dbReference>
<name>A0A6I5ND90_9BIFI</name>
<sequence>MRELGGEFGNDRANVVAANASTTNGSLKAATSFAGERALPRTFNTELKMASITNQRQSGRCWMFAGLNMLSYELMHAWNLDNFEFSETYLYYWVTLEKANMYLEYVIETIDEPSDSRVFQTINEEPGADGGWWQLFADLVAKYGLMPKDAFPECANSMDSGAFKQYLGRKLHIFAAELRKARAAGADVDVLRGMKDDDMTVVQRMVAINLGIPPEKFDVLLRVKDGSDDDKKNDSSARTGANSSAAADATADGADANAKAAADEADALGTPKNGTDERKQLVEHGIAPREFVKKYVPCDIHDFVQLCNCPMESTPYYKRYAIKYSRSIADAEDITFLNLPLDVFRKAAVDQLKAGHPVYFCCDCHQFALRKEGYFSQDVVRVDQLYGTDFALDKADSLEYFESPSNHAMAITGVEVGDDGEPLRWKIENSWGEDNGEKGFYVASADWFDSFVNEIIIKKDYLDDKALAALAEPAVEIEPWAPLSLACGMSD</sequence>
<keyword evidence="8" id="KW-1185">Reference proteome</keyword>
<dbReference type="CDD" id="cd00585">
    <property type="entry name" value="Peptidase_C1B"/>
    <property type="match status" value="1"/>
</dbReference>
<dbReference type="PROSITE" id="PS00139">
    <property type="entry name" value="THIOL_PROTEASE_CYS"/>
    <property type="match status" value="1"/>
</dbReference>
<accession>A0A6I5ND90</accession>
<feature type="active site" evidence="5">
    <location>
        <position position="429"/>
    </location>
</feature>
<dbReference type="GO" id="GO:0070005">
    <property type="term" value="F:cysteine-type aminopeptidase activity"/>
    <property type="evidence" value="ECO:0007669"/>
    <property type="project" value="InterPro"/>
</dbReference>
<dbReference type="AlphaFoldDB" id="A0A6I5ND90"/>